<reference evidence="2 3" key="1">
    <citation type="journal article" date="2016" name="Nat. Commun.">
        <title>Thousands of microbial genomes shed light on interconnected biogeochemical processes in an aquifer system.</title>
        <authorList>
            <person name="Anantharaman K."/>
            <person name="Brown C.T."/>
            <person name="Hug L.A."/>
            <person name="Sharon I."/>
            <person name="Castelle C.J."/>
            <person name="Probst A.J."/>
            <person name="Thomas B.C."/>
            <person name="Singh A."/>
            <person name="Wilkins M.J."/>
            <person name="Karaoz U."/>
            <person name="Brodie E.L."/>
            <person name="Williams K.H."/>
            <person name="Hubbard S.S."/>
            <person name="Banfield J.F."/>
        </authorList>
    </citation>
    <scope>NUCLEOTIDE SEQUENCE [LARGE SCALE GENOMIC DNA]</scope>
</reference>
<dbReference type="EMBL" id="MELK01000008">
    <property type="protein sequence ID" value="OFW59966.1"/>
    <property type="molecule type" value="Genomic_DNA"/>
</dbReference>
<evidence type="ECO:0000313" key="2">
    <source>
        <dbReference type="EMBL" id="OFW59966.1"/>
    </source>
</evidence>
<accession>A0A1F2WTA3</accession>
<evidence type="ECO:0000313" key="3">
    <source>
        <dbReference type="Proteomes" id="UP000177876"/>
    </source>
</evidence>
<dbReference type="AlphaFoldDB" id="A0A1F2WTA3"/>
<protein>
    <recommendedName>
        <fullName evidence="1">Methylene-tetrahydrofolate reductase C-terminal-like domain-containing protein</fullName>
    </recommendedName>
</protein>
<feature type="domain" description="Methylene-tetrahydrofolate reductase C-terminal-like" evidence="1">
    <location>
        <begin position="110"/>
        <end position="203"/>
    </location>
</feature>
<dbReference type="STRING" id="1797197.A2Y75_07820"/>
<comment type="caution">
    <text evidence="2">The sequence shown here is derived from an EMBL/GenBank/DDBJ whole genome shotgun (WGS) entry which is preliminary data.</text>
</comment>
<proteinExistence type="predicted"/>
<organism evidence="2 3">
    <name type="scientific">Candidatus Solincola sediminis</name>
    <dbReference type="NCBI Taxonomy" id="1797199"/>
    <lineage>
        <taxon>Bacteria</taxon>
        <taxon>Bacillati</taxon>
        <taxon>Actinomycetota</taxon>
        <taxon>Candidatus Geothermincolia</taxon>
        <taxon>Candidatus Geothermincolales</taxon>
        <taxon>Candidatus Geothermincolaceae</taxon>
        <taxon>Candidatus Solincola</taxon>
    </lineage>
</organism>
<dbReference type="Pfam" id="PF12225">
    <property type="entry name" value="DUF5981"/>
    <property type="match status" value="1"/>
</dbReference>
<dbReference type="InterPro" id="IPR022026">
    <property type="entry name" value="DUF5981"/>
</dbReference>
<name>A0A1F2WTA3_9ACTN</name>
<evidence type="ECO:0000259" key="1">
    <source>
        <dbReference type="Pfam" id="PF12225"/>
    </source>
</evidence>
<sequence length="227" mass="24302">MKSITQQKTMEEITRSLGVVKRIALIGCGTCPTIAGTGGVREVKEMASRLEEDGFQAVSDTVIAVTCEPLPLQARGGLEQLLHDAEAVLVLACSLGVSMVTDYTELPVLPALNTLFIGRESESGYFTEECAQCGDCVLADNAGICPIVHCAKGLFNGPCGGSVGGKCEVDPTLPCGWQMIYDRMIALGRLDDLMQVRPYKDWSKSLSGGARRMHIPVPLPPETTKEV</sequence>
<gene>
    <name evidence="2" type="ORF">A2Y75_07820</name>
</gene>
<dbReference type="Proteomes" id="UP000177876">
    <property type="component" value="Unassembled WGS sequence"/>
</dbReference>